<sequence length="323" mass="35994">MPMNKYLVVIDLGSNSIRLKISELQKDGQAVTKHYEKRYVRLSSQMGSEKILKAEPIERTLEALRDFRQICDQYQDKKVVAVATAAVRQAKNQQDFLKRAKAASGFDIQVISGEQEAYLDYVGVTNALPLKRGIIIDTGGASMELIAVEDGAAEETVSIPFGSVTLSQRYHLGDRVNAADLFDAMVEVDEVLSHQRWLNRFRRTKIIALGGSNRALAKIYRWRNAVDGKAAPVQRLMLRSETAFAIMHQLLEVDQATRAKIRGVMKERADVVIGGLLPLLALMRQLAIDEVCFSNSGLREGVLVKYLEHAKDLPDLTPEKGGK</sequence>
<comment type="similarity">
    <text evidence="1">Belongs to the GppA/Ppx family.</text>
</comment>
<dbReference type="Proteomes" id="UP001529343">
    <property type="component" value="Unassembled WGS sequence"/>
</dbReference>
<dbReference type="EMBL" id="JAUDDW010000005">
    <property type="protein sequence ID" value="MDM8266059.1"/>
    <property type="molecule type" value="Genomic_DNA"/>
</dbReference>
<dbReference type="Gene3D" id="3.30.420.150">
    <property type="entry name" value="Exopolyphosphatase. Domain 2"/>
    <property type="match status" value="1"/>
</dbReference>
<evidence type="ECO:0000259" key="2">
    <source>
        <dbReference type="Pfam" id="PF02541"/>
    </source>
</evidence>
<accession>A0ABT7UWK7</accession>
<reference evidence="4" key="1">
    <citation type="submission" date="2023-06" db="EMBL/GenBank/DDBJ databases">
        <title>Identification and characterization of horizontal gene transfer across gut microbiota members of farm animals based on homology search.</title>
        <authorList>
            <person name="Zeman M."/>
            <person name="Kubasova T."/>
            <person name="Jahodarova E."/>
            <person name="Nykrynova M."/>
            <person name="Rychlik I."/>
        </authorList>
    </citation>
    <scope>NUCLEOTIDE SEQUENCE [LARGE SCALE GENOMIC DNA]</scope>
    <source>
        <strain evidence="4">161_Gplus</strain>
    </source>
</reference>
<keyword evidence="4" id="KW-1185">Reference proteome</keyword>
<protein>
    <submittedName>
        <fullName evidence="3">Exopolyphosphatase</fullName>
    </submittedName>
</protein>
<reference evidence="3 4" key="2">
    <citation type="submission" date="2023-06" db="EMBL/GenBank/DDBJ databases">
        <authorList>
            <person name="Zeman M."/>
            <person name="Kubasova T."/>
            <person name="Jahodarova E."/>
            <person name="Nykrynova M."/>
            <person name="Rychlik I."/>
        </authorList>
    </citation>
    <scope>NUCLEOTIDE SEQUENCE [LARGE SCALE GENOMIC DNA]</scope>
    <source>
        <strain evidence="3 4">161_Gplus</strain>
    </source>
</reference>
<dbReference type="Pfam" id="PF02541">
    <property type="entry name" value="Ppx-GppA"/>
    <property type="match status" value="1"/>
</dbReference>
<dbReference type="InterPro" id="IPR043129">
    <property type="entry name" value="ATPase_NBD"/>
</dbReference>
<evidence type="ECO:0000313" key="4">
    <source>
        <dbReference type="Proteomes" id="UP001529343"/>
    </source>
</evidence>
<proteinExistence type="inferred from homology"/>
<feature type="domain" description="Ppx/GppA phosphatase N-terminal" evidence="2">
    <location>
        <begin position="34"/>
        <end position="308"/>
    </location>
</feature>
<dbReference type="InterPro" id="IPR050273">
    <property type="entry name" value="GppA/Ppx_hydrolase"/>
</dbReference>
<evidence type="ECO:0000256" key="1">
    <source>
        <dbReference type="ARBA" id="ARBA00007125"/>
    </source>
</evidence>
<dbReference type="RefSeq" id="WP_289585810.1">
    <property type="nucleotide sequence ID" value="NZ_JAUDDW010000005.1"/>
</dbReference>
<evidence type="ECO:0000313" key="3">
    <source>
        <dbReference type="EMBL" id="MDM8266059.1"/>
    </source>
</evidence>
<dbReference type="PANTHER" id="PTHR30005">
    <property type="entry name" value="EXOPOLYPHOSPHATASE"/>
    <property type="match status" value="1"/>
</dbReference>
<dbReference type="Gene3D" id="3.30.420.40">
    <property type="match status" value="1"/>
</dbReference>
<dbReference type="InterPro" id="IPR003695">
    <property type="entry name" value="Ppx_GppA_N"/>
</dbReference>
<name>A0ABT7UWK7_9LACO</name>
<dbReference type="PANTHER" id="PTHR30005:SF0">
    <property type="entry name" value="RETROGRADE REGULATION PROTEIN 2"/>
    <property type="match status" value="1"/>
</dbReference>
<dbReference type="CDD" id="cd24052">
    <property type="entry name" value="ASKHA_NBD_HpPPX-GppA-like"/>
    <property type="match status" value="1"/>
</dbReference>
<dbReference type="SUPFAM" id="SSF53067">
    <property type="entry name" value="Actin-like ATPase domain"/>
    <property type="match status" value="2"/>
</dbReference>
<gene>
    <name evidence="3" type="ORF">QUW44_02575</name>
</gene>
<comment type="caution">
    <text evidence="3">The sequence shown here is derived from an EMBL/GenBank/DDBJ whole genome shotgun (WGS) entry which is preliminary data.</text>
</comment>
<organism evidence="3 4">
    <name type="scientific">Limosilactobacillus pontis</name>
    <dbReference type="NCBI Taxonomy" id="35787"/>
    <lineage>
        <taxon>Bacteria</taxon>
        <taxon>Bacillati</taxon>
        <taxon>Bacillota</taxon>
        <taxon>Bacilli</taxon>
        <taxon>Lactobacillales</taxon>
        <taxon>Lactobacillaceae</taxon>
        <taxon>Limosilactobacillus</taxon>
    </lineage>
</organism>